<organism evidence="2 3">
    <name type="scientific">Didymodactylos carnosus</name>
    <dbReference type="NCBI Taxonomy" id="1234261"/>
    <lineage>
        <taxon>Eukaryota</taxon>
        <taxon>Metazoa</taxon>
        <taxon>Spiralia</taxon>
        <taxon>Gnathifera</taxon>
        <taxon>Rotifera</taxon>
        <taxon>Eurotatoria</taxon>
        <taxon>Bdelloidea</taxon>
        <taxon>Philodinida</taxon>
        <taxon>Philodinidae</taxon>
        <taxon>Didymodactylos</taxon>
    </lineage>
</organism>
<dbReference type="AlphaFoldDB" id="A0A8S2I8X9"/>
<dbReference type="Proteomes" id="UP000677228">
    <property type="component" value="Unassembled WGS sequence"/>
</dbReference>
<sequence length="403" mass="46598">MIDFGLAIEHRNRDIAAFRIISRNTISNGSVLRDLQLNIQSQDKNIIWFLIYITLAAIDELVKRRKNDVNINNFNDTFCINIRCLLCNLLTYATSEYVKYSGWNLKKLKDTVRALLCRLLNKIVIKATESLHNNQTKLKQEDYNEYLMKMHKIYYLYYEKLVRYCKYIHDTNEQIDDDKIEMLKVLSKFNNRVGSIHQLFKHVKNNFKNKIFIDKLINSRKKSTIKNNSIPGLKILNSSGPGPKILNSSGPGLNKFLSSGPGPEIMDPMGSTPQKNVVISYTIKIHTMPKFTKRHVLQLKTTFKKELMFDKKIQKLSADIKKAGILNEHFAKICTMDIKEHHKLIPMNMLPFVTSNKWVGKNVFPGGTAQTTNDVKINYTPNECSSKMGLMSIIDISYDSYWL</sequence>
<dbReference type="Proteomes" id="UP000682733">
    <property type="component" value="Unassembled WGS sequence"/>
</dbReference>
<dbReference type="EMBL" id="CAJOBA010005052">
    <property type="protein sequence ID" value="CAF3731554.1"/>
    <property type="molecule type" value="Genomic_DNA"/>
</dbReference>
<feature type="non-terminal residue" evidence="2">
    <location>
        <position position="1"/>
    </location>
</feature>
<proteinExistence type="predicted"/>
<evidence type="ECO:0000313" key="3">
    <source>
        <dbReference type="Proteomes" id="UP000682733"/>
    </source>
</evidence>
<name>A0A8S2I8X9_9BILA</name>
<gene>
    <name evidence="1" type="ORF">OVA965_LOCUS12516</name>
    <name evidence="2" type="ORF">TMI583_LOCUS12520</name>
</gene>
<evidence type="ECO:0000313" key="2">
    <source>
        <dbReference type="EMBL" id="CAF3731554.1"/>
    </source>
</evidence>
<protein>
    <submittedName>
        <fullName evidence="2">Uncharacterized protein</fullName>
    </submittedName>
</protein>
<comment type="caution">
    <text evidence="2">The sequence shown here is derived from an EMBL/GenBank/DDBJ whole genome shotgun (WGS) entry which is preliminary data.</text>
</comment>
<evidence type="ECO:0000313" key="1">
    <source>
        <dbReference type="EMBL" id="CAF0958636.1"/>
    </source>
</evidence>
<reference evidence="2" key="1">
    <citation type="submission" date="2021-02" db="EMBL/GenBank/DDBJ databases">
        <authorList>
            <person name="Nowell W R."/>
        </authorList>
    </citation>
    <scope>NUCLEOTIDE SEQUENCE</scope>
</reference>
<dbReference type="EMBL" id="CAJNOK010005047">
    <property type="protein sequence ID" value="CAF0958636.1"/>
    <property type="molecule type" value="Genomic_DNA"/>
</dbReference>
<accession>A0A8S2I8X9</accession>